<feature type="region of interest" description="Disordered" evidence="1">
    <location>
        <begin position="71"/>
        <end position="98"/>
    </location>
</feature>
<dbReference type="AlphaFoldDB" id="A0A151NCZ1"/>
<evidence type="ECO:0000313" key="3">
    <source>
        <dbReference type="Proteomes" id="UP000050525"/>
    </source>
</evidence>
<organism evidence="2 3">
    <name type="scientific">Alligator mississippiensis</name>
    <name type="common">American alligator</name>
    <dbReference type="NCBI Taxonomy" id="8496"/>
    <lineage>
        <taxon>Eukaryota</taxon>
        <taxon>Metazoa</taxon>
        <taxon>Chordata</taxon>
        <taxon>Craniata</taxon>
        <taxon>Vertebrata</taxon>
        <taxon>Euteleostomi</taxon>
        <taxon>Archelosauria</taxon>
        <taxon>Archosauria</taxon>
        <taxon>Crocodylia</taxon>
        <taxon>Alligatoridae</taxon>
        <taxon>Alligatorinae</taxon>
        <taxon>Alligator</taxon>
    </lineage>
</organism>
<name>A0A151NCZ1_ALLMI</name>
<comment type="caution">
    <text evidence="2">The sequence shown here is derived from an EMBL/GenBank/DDBJ whole genome shotgun (WGS) entry which is preliminary data.</text>
</comment>
<proteinExistence type="predicted"/>
<evidence type="ECO:0000313" key="2">
    <source>
        <dbReference type="EMBL" id="KYO34678.1"/>
    </source>
</evidence>
<accession>A0A151NCZ1</accession>
<protein>
    <submittedName>
        <fullName evidence="2">Uncharacterized protein</fullName>
    </submittedName>
</protein>
<sequence length="98" mass="10585">MSPAAEARSSLLHSYRSETNQPVHALGLYSSGLSPLPVRAANSLDFRIQQQRSHNSLPPAAGSLALSPRQFTNTYTSAPGGENYPFDGSTPFNELRPK</sequence>
<dbReference type="Proteomes" id="UP000050525">
    <property type="component" value="Unassembled WGS sequence"/>
</dbReference>
<evidence type="ECO:0000256" key="1">
    <source>
        <dbReference type="SAM" id="MobiDB-lite"/>
    </source>
</evidence>
<dbReference type="EMBL" id="AKHW03003364">
    <property type="protein sequence ID" value="KYO34678.1"/>
    <property type="molecule type" value="Genomic_DNA"/>
</dbReference>
<reference evidence="2 3" key="1">
    <citation type="journal article" date="2012" name="Genome Biol.">
        <title>Sequencing three crocodilian genomes to illuminate the evolution of archosaurs and amniotes.</title>
        <authorList>
            <person name="St John J.A."/>
            <person name="Braun E.L."/>
            <person name="Isberg S.R."/>
            <person name="Miles L.G."/>
            <person name="Chong A.Y."/>
            <person name="Gongora J."/>
            <person name="Dalzell P."/>
            <person name="Moran C."/>
            <person name="Bed'hom B."/>
            <person name="Abzhanov A."/>
            <person name="Burgess S.C."/>
            <person name="Cooksey A.M."/>
            <person name="Castoe T.A."/>
            <person name="Crawford N.G."/>
            <person name="Densmore L.D."/>
            <person name="Drew J.C."/>
            <person name="Edwards S.V."/>
            <person name="Faircloth B.C."/>
            <person name="Fujita M.K."/>
            <person name="Greenwold M.J."/>
            <person name="Hoffmann F.G."/>
            <person name="Howard J.M."/>
            <person name="Iguchi T."/>
            <person name="Janes D.E."/>
            <person name="Khan S.Y."/>
            <person name="Kohno S."/>
            <person name="de Koning A.J."/>
            <person name="Lance S.L."/>
            <person name="McCarthy F.M."/>
            <person name="McCormack J.E."/>
            <person name="Merchant M.E."/>
            <person name="Peterson D.G."/>
            <person name="Pollock D.D."/>
            <person name="Pourmand N."/>
            <person name="Raney B.J."/>
            <person name="Roessler K.A."/>
            <person name="Sanford J.R."/>
            <person name="Sawyer R.H."/>
            <person name="Schmidt C.J."/>
            <person name="Triplett E.W."/>
            <person name="Tuberville T.D."/>
            <person name="Venegas-Anaya M."/>
            <person name="Howard J.T."/>
            <person name="Jarvis E.D."/>
            <person name="Guillette L.J.Jr."/>
            <person name="Glenn T.C."/>
            <person name="Green R.E."/>
            <person name="Ray D.A."/>
        </authorList>
    </citation>
    <scope>NUCLEOTIDE SEQUENCE [LARGE SCALE GENOMIC DNA]</scope>
    <source>
        <strain evidence="2">KSC_2009_1</strain>
    </source>
</reference>
<gene>
    <name evidence="2" type="ORF">Y1Q_0015463</name>
</gene>
<keyword evidence="3" id="KW-1185">Reference proteome</keyword>